<evidence type="ECO:0000256" key="4">
    <source>
        <dbReference type="ARBA" id="ARBA00023015"/>
    </source>
</evidence>
<keyword evidence="3 7" id="KW-0862">Zinc</keyword>
<dbReference type="Gene3D" id="1.10.10.10">
    <property type="entry name" value="Winged helix-like DNA-binding domain superfamily/Winged helix DNA-binding domain"/>
    <property type="match status" value="1"/>
</dbReference>
<evidence type="ECO:0000256" key="1">
    <source>
        <dbReference type="ARBA" id="ARBA00007957"/>
    </source>
</evidence>
<keyword evidence="4" id="KW-0805">Transcription regulation</keyword>
<evidence type="ECO:0000313" key="9">
    <source>
        <dbReference type="Proteomes" id="UP000185109"/>
    </source>
</evidence>
<dbReference type="SUPFAM" id="SSF46785">
    <property type="entry name" value="Winged helix' DNA-binding domain"/>
    <property type="match status" value="1"/>
</dbReference>
<dbReference type="GO" id="GO:1900376">
    <property type="term" value="P:regulation of secondary metabolite biosynthetic process"/>
    <property type="evidence" value="ECO:0007669"/>
    <property type="project" value="TreeGrafter"/>
</dbReference>
<dbReference type="Gene3D" id="3.30.1490.190">
    <property type="match status" value="1"/>
</dbReference>
<dbReference type="Pfam" id="PF01475">
    <property type="entry name" value="FUR"/>
    <property type="match status" value="1"/>
</dbReference>
<gene>
    <name evidence="8" type="ORF">AM571_CH02328</name>
</gene>
<dbReference type="GO" id="GO:0005829">
    <property type="term" value="C:cytosol"/>
    <property type="evidence" value="ECO:0007669"/>
    <property type="project" value="TreeGrafter"/>
</dbReference>
<evidence type="ECO:0000256" key="6">
    <source>
        <dbReference type="ARBA" id="ARBA00023163"/>
    </source>
</evidence>
<dbReference type="GO" id="GO:0003700">
    <property type="term" value="F:DNA-binding transcription factor activity"/>
    <property type="evidence" value="ECO:0007669"/>
    <property type="project" value="InterPro"/>
</dbReference>
<sequence>MNAPQLTKNQALVFDVLEKADGPLSAYTILDKLRDHGFRAPLQVYRALEKLLEYGVVHRLESINSFVVCAHPNENCHSHGTVAFAICESCGHVMEFHDHDVDNRLMNWTRGKKFKAEKTTIEIRGLCETCAA</sequence>
<dbReference type="Proteomes" id="UP000185109">
    <property type="component" value="Chromosome"/>
</dbReference>
<dbReference type="GO" id="GO:0008270">
    <property type="term" value="F:zinc ion binding"/>
    <property type="evidence" value="ECO:0007669"/>
    <property type="project" value="TreeGrafter"/>
</dbReference>
<dbReference type="AlphaFoldDB" id="A0A1L5P4R5"/>
<accession>A0A1L5P4R5</accession>
<dbReference type="GO" id="GO:0000976">
    <property type="term" value="F:transcription cis-regulatory region binding"/>
    <property type="evidence" value="ECO:0007669"/>
    <property type="project" value="TreeGrafter"/>
</dbReference>
<feature type="binding site" evidence="7">
    <location>
        <position position="87"/>
    </location>
    <ligand>
        <name>Zn(2+)</name>
        <dbReference type="ChEBI" id="CHEBI:29105"/>
    </ligand>
</feature>
<name>A0A1L5P4R5_RHIET</name>
<dbReference type="InterPro" id="IPR002481">
    <property type="entry name" value="FUR"/>
</dbReference>
<proteinExistence type="inferred from homology"/>
<evidence type="ECO:0000256" key="2">
    <source>
        <dbReference type="ARBA" id="ARBA00022491"/>
    </source>
</evidence>
<evidence type="ECO:0000256" key="5">
    <source>
        <dbReference type="ARBA" id="ARBA00023125"/>
    </source>
</evidence>
<evidence type="ECO:0000256" key="3">
    <source>
        <dbReference type="ARBA" id="ARBA00022833"/>
    </source>
</evidence>
<evidence type="ECO:0000256" key="7">
    <source>
        <dbReference type="PIRSR" id="PIRSR602481-1"/>
    </source>
</evidence>
<comment type="cofactor">
    <cofactor evidence="7">
        <name>Zn(2+)</name>
        <dbReference type="ChEBI" id="CHEBI:29105"/>
    </cofactor>
    <text evidence="7">Binds 1 zinc ion per subunit.</text>
</comment>
<dbReference type="InterPro" id="IPR043135">
    <property type="entry name" value="Fur_C"/>
</dbReference>
<dbReference type="RefSeq" id="WP_074061536.1">
    <property type="nucleotide sequence ID" value="NZ_CP017241.1"/>
</dbReference>
<keyword evidence="7" id="KW-0479">Metal-binding</keyword>
<feature type="binding site" evidence="7">
    <location>
        <position position="130"/>
    </location>
    <ligand>
        <name>Zn(2+)</name>
        <dbReference type="ChEBI" id="CHEBI:29105"/>
    </ligand>
</feature>
<keyword evidence="2" id="KW-0678">Repressor</keyword>
<protein>
    <submittedName>
        <fullName evidence="8">Fur family ferric uptake regulator protein</fullName>
    </submittedName>
</protein>
<dbReference type="EMBL" id="CP017241">
    <property type="protein sequence ID" value="APO75137.1"/>
    <property type="molecule type" value="Genomic_DNA"/>
</dbReference>
<feature type="binding site" evidence="7">
    <location>
        <position position="90"/>
    </location>
    <ligand>
        <name>Zn(2+)</name>
        <dbReference type="ChEBI" id="CHEBI:29105"/>
    </ligand>
</feature>
<reference evidence="8 9" key="1">
    <citation type="submission" date="2016-09" db="EMBL/GenBank/DDBJ databases">
        <title>The complete genome sequences of Rhizobium gallicum, symbiovars gallicum and phaseoli, symbionts associated to common bean (Phaseolus vulgaris).</title>
        <authorList>
            <person name="Bustos P."/>
            <person name="Santamaria R.I."/>
            <person name="Perez-Carrascal O.M."/>
            <person name="Juarez S."/>
            <person name="Lozano L."/>
            <person name="Martinez-Flores I."/>
            <person name="Martinez-Romero E."/>
            <person name="Cevallos M."/>
            <person name="Romero D."/>
            <person name="Davila G."/>
            <person name="Gonzalez V."/>
        </authorList>
    </citation>
    <scope>NUCLEOTIDE SEQUENCE [LARGE SCALE GENOMIC DNA]</scope>
    <source>
        <strain evidence="8 9">8C-3</strain>
    </source>
</reference>
<dbReference type="PANTHER" id="PTHR33202:SF6">
    <property type="entry name" value="ZINC UPTAKE REGULATION PROTEIN"/>
    <property type="match status" value="1"/>
</dbReference>
<feature type="binding site" evidence="7">
    <location>
        <position position="127"/>
    </location>
    <ligand>
        <name>Zn(2+)</name>
        <dbReference type="ChEBI" id="CHEBI:29105"/>
    </ligand>
</feature>
<dbReference type="InterPro" id="IPR036390">
    <property type="entry name" value="WH_DNA-bd_sf"/>
</dbReference>
<evidence type="ECO:0000313" key="8">
    <source>
        <dbReference type="EMBL" id="APO75137.1"/>
    </source>
</evidence>
<organism evidence="8 9">
    <name type="scientific">Rhizobium etli 8C-3</name>
    <dbReference type="NCBI Taxonomy" id="538025"/>
    <lineage>
        <taxon>Bacteria</taxon>
        <taxon>Pseudomonadati</taxon>
        <taxon>Pseudomonadota</taxon>
        <taxon>Alphaproteobacteria</taxon>
        <taxon>Hyphomicrobiales</taxon>
        <taxon>Rhizobiaceae</taxon>
        <taxon>Rhizobium/Agrobacterium group</taxon>
        <taxon>Rhizobium</taxon>
    </lineage>
</organism>
<keyword evidence="6" id="KW-0804">Transcription</keyword>
<dbReference type="GO" id="GO:0045892">
    <property type="term" value="P:negative regulation of DNA-templated transcription"/>
    <property type="evidence" value="ECO:0007669"/>
    <property type="project" value="TreeGrafter"/>
</dbReference>
<dbReference type="PANTHER" id="PTHR33202">
    <property type="entry name" value="ZINC UPTAKE REGULATION PROTEIN"/>
    <property type="match status" value="1"/>
</dbReference>
<keyword evidence="5" id="KW-0238">DNA-binding</keyword>
<comment type="similarity">
    <text evidence="1">Belongs to the Fur family.</text>
</comment>
<dbReference type="InterPro" id="IPR036388">
    <property type="entry name" value="WH-like_DNA-bd_sf"/>
</dbReference>